<dbReference type="Gene3D" id="1.10.150.20">
    <property type="entry name" value="5' to 3' exonuclease, C-terminal subdomain"/>
    <property type="match status" value="1"/>
</dbReference>
<keyword evidence="18" id="KW-1185">Reference proteome</keyword>
<dbReference type="InterPro" id="IPR043502">
    <property type="entry name" value="DNA/RNA_pol_sf"/>
</dbReference>
<dbReference type="InterPro" id="IPR017961">
    <property type="entry name" value="DNA_pol_Y-fam_little_finger"/>
</dbReference>
<evidence type="ECO:0000256" key="8">
    <source>
        <dbReference type="ARBA" id="ARBA00022723"/>
    </source>
</evidence>
<feature type="site" description="Substrate discrimination" evidence="15">
    <location>
        <position position="14"/>
    </location>
</feature>
<evidence type="ECO:0000256" key="12">
    <source>
        <dbReference type="ARBA" id="ARBA00023125"/>
    </source>
</evidence>
<dbReference type="GO" id="GO:0003684">
    <property type="term" value="F:damaged DNA binding"/>
    <property type="evidence" value="ECO:0007669"/>
    <property type="project" value="InterPro"/>
</dbReference>
<dbReference type="HAMAP" id="MF_01113">
    <property type="entry name" value="DNApol_IV"/>
    <property type="match status" value="1"/>
</dbReference>
<comment type="similarity">
    <text evidence="2 15">Belongs to the DNA polymerase type-Y family.</text>
</comment>
<keyword evidence="9 15" id="KW-0227">DNA damage</keyword>
<dbReference type="InterPro" id="IPR036775">
    <property type="entry name" value="DNA_pol_Y-fam_lit_finger_sf"/>
</dbReference>
<dbReference type="GO" id="GO:0003887">
    <property type="term" value="F:DNA-directed DNA polymerase activity"/>
    <property type="evidence" value="ECO:0007669"/>
    <property type="project" value="UniProtKB-UniRule"/>
</dbReference>
<dbReference type="InterPro" id="IPR022880">
    <property type="entry name" value="DNApol_IV"/>
</dbReference>
<evidence type="ECO:0000256" key="2">
    <source>
        <dbReference type="ARBA" id="ARBA00010945"/>
    </source>
</evidence>
<dbReference type="EC" id="2.7.7.7" evidence="15"/>
<sequence>MSRIIVHVDMDYFYAAIEQRDDPSIQGRPVVICMYSGRSEMSGAVSTCNYLARERGISAGMPCAKAKKIDNEAVFLPVRKEYYTMVSDNIMNILRPFADSAQQLEQISVDEAFLDITRSCNGDFDTALETGIRIKQRIKSEENLTCSIGIGPNKLIAKMASSYKKPDGITVITPEKSMAFLEPLDVKKLWGIGKVTESRLAQIGVRTIGQLAEYDQIRLIETFGKKKGSWLKRAAMGLDDSVVRDRGDSNQISRIATLPENTRNLKEITSLLDRLADDVINKVTEAGVSFRQIVFIGITSDLKMHTRSKILNHAITDREILRMNAGQMAKDFLEDTSLELRRVGVRVDDLQNTAGQLTLKDYI</sequence>
<evidence type="ECO:0000259" key="16">
    <source>
        <dbReference type="PROSITE" id="PS50173"/>
    </source>
</evidence>
<keyword evidence="10 15" id="KW-0460">Magnesium</keyword>
<keyword evidence="5 15" id="KW-0808">Transferase</keyword>
<feature type="binding site" evidence="15">
    <location>
        <position position="110"/>
    </location>
    <ligand>
        <name>Mg(2+)</name>
        <dbReference type="ChEBI" id="CHEBI:18420"/>
    </ligand>
</feature>
<gene>
    <name evidence="15" type="primary">dbh</name>
    <name evidence="17" type="ordered locus">Mzhil_2020</name>
</gene>
<dbReference type="SUPFAM" id="SSF100879">
    <property type="entry name" value="Lesion bypass DNA polymerase (Y-family), little finger domain"/>
    <property type="match status" value="1"/>
</dbReference>
<dbReference type="PANTHER" id="PTHR11076:SF33">
    <property type="entry name" value="DNA POLYMERASE KAPPA"/>
    <property type="match status" value="1"/>
</dbReference>
<keyword evidence="13 15" id="KW-0234">DNA repair</keyword>
<comment type="subunit">
    <text evidence="15">Monomer.</text>
</comment>
<evidence type="ECO:0000256" key="1">
    <source>
        <dbReference type="ARBA" id="ARBA00004496"/>
    </source>
</evidence>
<dbReference type="InterPro" id="IPR001126">
    <property type="entry name" value="UmuC"/>
</dbReference>
<dbReference type="Pfam" id="PF00817">
    <property type="entry name" value="IMS"/>
    <property type="match status" value="1"/>
</dbReference>
<comment type="subcellular location">
    <subcellularLocation>
        <location evidence="1 15">Cytoplasm</location>
    </subcellularLocation>
</comment>
<feature type="binding site" evidence="15">
    <location>
        <position position="9"/>
    </location>
    <ligand>
        <name>Mg(2+)</name>
        <dbReference type="ChEBI" id="CHEBI:18420"/>
    </ligand>
</feature>
<feature type="active site" evidence="15">
    <location>
        <position position="111"/>
    </location>
</feature>
<evidence type="ECO:0000256" key="5">
    <source>
        <dbReference type="ARBA" id="ARBA00022679"/>
    </source>
</evidence>
<dbReference type="PANTHER" id="PTHR11076">
    <property type="entry name" value="DNA REPAIR POLYMERASE UMUC / TRANSFERASE FAMILY MEMBER"/>
    <property type="match status" value="1"/>
</dbReference>
<evidence type="ECO:0000256" key="15">
    <source>
        <dbReference type="HAMAP-Rule" id="MF_01113"/>
    </source>
</evidence>
<dbReference type="InterPro" id="IPR050116">
    <property type="entry name" value="DNA_polymerase-Y"/>
</dbReference>
<organism evidence="17 18">
    <name type="scientific">Methanosalsum zhilinae (strain DSM 4017 / NBRC 107636 / OCM 62 / WeN5)</name>
    <name type="common">Methanohalophilus zhilinae</name>
    <dbReference type="NCBI Taxonomy" id="679901"/>
    <lineage>
        <taxon>Archaea</taxon>
        <taxon>Methanobacteriati</taxon>
        <taxon>Methanobacteriota</taxon>
        <taxon>Stenosarchaea group</taxon>
        <taxon>Methanomicrobia</taxon>
        <taxon>Methanosarcinales</taxon>
        <taxon>Methanosarcinaceae</taxon>
        <taxon>Methanosalsum</taxon>
    </lineage>
</organism>
<dbReference type="RefSeq" id="WP_013899288.1">
    <property type="nucleotide sequence ID" value="NC_015676.1"/>
</dbReference>
<dbReference type="Pfam" id="PF21999">
    <property type="entry name" value="IMS_HHH_1"/>
    <property type="match status" value="1"/>
</dbReference>
<keyword evidence="4 15" id="KW-0963">Cytoplasm</keyword>
<evidence type="ECO:0000256" key="3">
    <source>
        <dbReference type="ARBA" id="ARBA00022457"/>
    </source>
</evidence>
<evidence type="ECO:0000313" key="17">
    <source>
        <dbReference type="EMBL" id="AEH61853.1"/>
    </source>
</evidence>
<dbReference type="Pfam" id="PF11799">
    <property type="entry name" value="IMS_C"/>
    <property type="match status" value="1"/>
</dbReference>
<dbReference type="GO" id="GO:0005737">
    <property type="term" value="C:cytoplasm"/>
    <property type="evidence" value="ECO:0007669"/>
    <property type="project" value="UniProtKB-SubCell"/>
</dbReference>
<dbReference type="SUPFAM" id="SSF56672">
    <property type="entry name" value="DNA/RNA polymerases"/>
    <property type="match status" value="1"/>
</dbReference>
<dbReference type="NCBIfam" id="NF002677">
    <property type="entry name" value="PRK02406.1"/>
    <property type="match status" value="1"/>
</dbReference>
<evidence type="ECO:0000256" key="6">
    <source>
        <dbReference type="ARBA" id="ARBA00022695"/>
    </source>
</evidence>
<feature type="domain" description="UmuC" evidence="16">
    <location>
        <begin position="5"/>
        <end position="193"/>
    </location>
</feature>
<dbReference type="GeneID" id="10823667"/>
<evidence type="ECO:0000256" key="10">
    <source>
        <dbReference type="ARBA" id="ARBA00022842"/>
    </source>
</evidence>
<accession>F7XL41</accession>
<dbReference type="Gene3D" id="3.30.1490.100">
    <property type="entry name" value="DNA polymerase, Y-family, little finger domain"/>
    <property type="match status" value="1"/>
</dbReference>
<dbReference type="GO" id="GO:0000287">
    <property type="term" value="F:magnesium ion binding"/>
    <property type="evidence" value="ECO:0007669"/>
    <property type="project" value="UniProtKB-UniRule"/>
</dbReference>
<dbReference type="Gene3D" id="3.30.70.270">
    <property type="match status" value="1"/>
</dbReference>
<dbReference type="Proteomes" id="UP000006622">
    <property type="component" value="Chromosome"/>
</dbReference>
<comment type="cofactor">
    <cofactor evidence="15">
        <name>Mg(2+)</name>
        <dbReference type="ChEBI" id="CHEBI:18420"/>
    </cofactor>
    <text evidence="15">Binds 2 magnesium ions per subunit.</text>
</comment>
<dbReference type="InterPro" id="IPR053848">
    <property type="entry name" value="IMS_HHH_1"/>
</dbReference>
<dbReference type="CDD" id="cd03586">
    <property type="entry name" value="PolY_Pol_IV_kappa"/>
    <property type="match status" value="1"/>
</dbReference>
<comment type="catalytic activity">
    <reaction evidence="14 15">
        <text>DNA(n) + a 2'-deoxyribonucleoside 5'-triphosphate = DNA(n+1) + diphosphate</text>
        <dbReference type="Rhea" id="RHEA:22508"/>
        <dbReference type="Rhea" id="RHEA-COMP:17339"/>
        <dbReference type="Rhea" id="RHEA-COMP:17340"/>
        <dbReference type="ChEBI" id="CHEBI:33019"/>
        <dbReference type="ChEBI" id="CHEBI:61560"/>
        <dbReference type="ChEBI" id="CHEBI:173112"/>
        <dbReference type="EC" id="2.7.7.7"/>
    </reaction>
</comment>
<dbReference type="PROSITE" id="PS50173">
    <property type="entry name" value="UMUC"/>
    <property type="match status" value="1"/>
</dbReference>
<proteinExistence type="inferred from homology"/>
<evidence type="ECO:0000256" key="14">
    <source>
        <dbReference type="ARBA" id="ARBA00049244"/>
    </source>
</evidence>
<evidence type="ECO:0000256" key="13">
    <source>
        <dbReference type="ARBA" id="ARBA00023204"/>
    </source>
</evidence>
<dbReference type="GO" id="GO:0042276">
    <property type="term" value="P:error-prone translesion synthesis"/>
    <property type="evidence" value="ECO:0007669"/>
    <property type="project" value="TreeGrafter"/>
</dbReference>
<dbReference type="HOGENOM" id="CLU_012348_1_2_2"/>
<dbReference type="EMBL" id="CP002101">
    <property type="protein sequence ID" value="AEH61853.1"/>
    <property type="molecule type" value="Genomic_DNA"/>
</dbReference>
<dbReference type="GO" id="GO:0006281">
    <property type="term" value="P:DNA repair"/>
    <property type="evidence" value="ECO:0007669"/>
    <property type="project" value="UniProtKB-UniRule"/>
</dbReference>
<keyword evidence="8 15" id="KW-0479">Metal-binding</keyword>
<dbReference type="GO" id="GO:0006261">
    <property type="term" value="P:DNA-templated DNA replication"/>
    <property type="evidence" value="ECO:0007669"/>
    <property type="project" value="UniProtKB-UniRule"/>
</dbReference>
<evidence type="ECO:0000256" key="4">
    <source>
        <dbReference type="ARBA" id="ARBA00022490"/>
    </source>
</evidence>
<evidence type="ECO:0000256" key="9">
    <source>
        <dbReference type="ARBA" id="ARBA00022763"/>
    </source>
</evidence>
<dbReference type="OrthoDB" id="372207at2157"/>
<dbReference type="Gene3D" id="3.40.1170.60">
    <property type="match status" value="1"/>
</dbReference>
<keyword evidence="12 15" id="KW-0238">DNA-binding</keyword>
<evidence type="ECO:0000313" key="18">
    <source>
        <dbReference type="Proteomes" id="UP000006622"/>
    </source>
</evidence>
<dbReference type="STRING" id="679901.Mzhil_2020"/>
<protein>
    <recommendedName>
        <fullName evidence="15">DNA polymerase IV</fullName>
        <shortName evidence="15">Pol IV</shortName>
        <ecNumber evidence="15">2.7.7.7</ecNumber>
    </recommendedName>
</protein>
<keyword evidence="7 15" id="KW-0235">DNA replication</keyword>
<keyword evidence="6 15" id="KW-0548">Nucleotidyltransferase</keyword>
<dbReference type="KEGG" id="mzh:Mzhil_2020"/>
<evidence type="ECO:0000256" key="11">
    <source>
        <dbReference type="ARBA" id="ARBA00022932"/>
    </source>
</evidence>
<dbReference type="AlphaFoldDB" id="F7XL41"/>
<dbReference type="InterPro" id="IPR043128">
    <property type="entry name" value="Rev_trsase/Diguanyl_cyclase"/>
</dbReference>
<keyword evidence="3 15" id="KW-0515">Mutator protein</keyword>
<comment type="function">
    <text evidence="15">Poorly processive, error-prone DNA polymerase involved in untargeted mutagenesis. Copies undamaged DNA at stalled replication forks, which arise in vivo from mismatched or misaligned primer ends. These misaligned primers can be extended by PolIV. Exhibits no 3'-5' exonuclease (proofreading) activity. May be involved in translesional synthesis.</text>
</comment>
<reference evidence="17" key="1">
    <citation type="submission" date="2010-07" db="EMBL/GenBank/DDBJ databases">
        <title>The complete genome of Methanosalsum zhilinae DSM 4017.</title>
        <authorList>
            <consortium name="US DOE Joint Genome Institute (JGI-PGF)"/>
            <person name="Lucas S."/>
            <person name="Copeland A."/>
            <person name="Lapidus A."/>
            <person name="Glavina del Rio T."/>
            <person name="Dalin E."/>
            <person name="Tice H."/>
            <person name="Bruce D."/>
            <person name="Goodwin L."/>
            <person name="Pitluck S."/>
            <person name="Kyrpides N."/>
            <person name="Mavromatis K."/>
            <person name="Ovchinnikova G."/>
            <person name="Daligault H."/>
            <person name="Detter J.C."/>
            <person name="Han C."/>
            <person name="Tapia R."/>
            <person name="Larimer F."/>
            <person name="Land M."/>
            <person name="Hauser L."/>
            <person name="Markowitz V."/>
            <person name="Cheng J.-F."/>
            <person name="Hugenholtz P."/>
            <person name="Woyke T."/>
            <person name="Wu D."/>
            <person name="Spring S."/>
            <person name="Schueler E."/>
            <person name="Brambilla E."/>
            <person name="Klenk H.-P."/>
            <person name="Eisen J.A."/>
        </authorList>
    </citation>
    <scope>NUCLEOTIDE SEQUENCE</scope>
    <source>
        <strain evidence="17">DSM 4017</strain>
    </source>
</reference>
<evidence type="ECO:0000256" key="7">
    <source>
        <dbReference type="ARBA" id="ARBA00022705"/>
    </source>
</evidence>
<name>F7XL41_METZD</name>
<keyword evidence="11 15" id="KW-0239">DNA-directed DNA polymerase</keyword>